<dbReference type="PANTHER" id="PTHR28047">
    <property type="entry name" value="PROTEIN DCG1"/>
    <property type="match status" value="1"/>
</dbReference>
<gene>
    <name evidence="3" type="ORF">AB2L28_01005</name>
</gene>
<dbReference type="EMBL" id="JBGGTQ010000001">
    <property type="protein sequence ID" value="MEZ0490815.1"/>
    <property type="molecule type" value="Genomic_DNA"/>
</dbReference>
<protein>
    <submittedName>
        <fullName evidence="3">Aspartate/glutamate racemase family protein</fullName>
    </submittedName>
</protein>
<accession>A0ABV4HX31</accession>
<dbReference type="InterPro" id="IPR052186">
    <property type="entry name" value="Hydantoin_racemase-like"/>
</dbReference>
<name>A0ABV4HX31_9ACTN</name>
<dbReference type="Pfam" id="PF01177">
    <property type="entry name" value="Asp_Glu_race"/>
    <property type="match status" value="1"/>
</dbReference>
<feature type="compositionally biased region" description="Basic and acidic residues" evidence="2">
    <location>
        <begin position="271"/>
        <end position="282"/>
    </location>
</feature>
<proteinExistence type="inferred from homology"/>
<comment type="caution">
    <text evidence="3">The sequence shown here is derived from an EMBL/GenBank/DDBJ whole genome shotgun (WGS) entry which is preliminary data.</text>
</comment>
<dbReference type="PANTHER" id="PTHR28047:SF5">
    <property type="entry name" value="PROTEIN DCG1"/>
    <property type="match status" value="1"/>
</dbReference>
<dbReference type="InterPro" id="IPR053714">
    <property type="entry name" value="Iso_Racemase_Enz_sf"/>
</dbReference>
<evidence type="ECO:0000313" key="4">
    <source>
        <dbReference type="Proteomes" id="UP001566476"/>
    </source>
</evidence>
<dbReference type="RefSeq" id="WP_370716860.1">
    <property type="nucleotide sequence ID" value="NZ_JBGGTQ010000001.1"/>
</dbReference>
<dbReference type="Proteomes" id="UP001566476">
    <property type="component" value="Unassembled WGS sequence"/>
</dbReference>
<keyword evidence="4" id="KW-1185">Reference proteome</keyword>
<evidence type="ECO:0000256" key="2">
    <source>
        <dbReference type="SAM" id="MobiDB-lite"/>
    </source>
</evidence>
<feature type="region of interest" description="Disordered" evidence="2">
    <location>
        <begin position="217"/>
        <end position="282"/>
    </location>
</feature>
<organism evidence="3 4">
    <name type="scientific">Kineococcus mangrovi</name>
    <dbReference type="NCBI Taxonomy" id="1660183"/>
    <lineage>
        <taxon>Bacteria</taxon>
        <taxon>Bacillati</taxon>
        <taxon>Actinomycetota</taxon>
        <taxon>Actinomycetes</taxon>
        <taxon>Kineosporiales</taxon>
        <taxon>Kineosporiaceae</taxon>
        <taxon>Kineococcus</taxon>
    </lineage>
</organism>
<reference evidence="3 4" key="1">
    <citation type="submission" date="2024-07" db="EMBL/GenBank/DDBJ databases">
        <authorList>
            <person name="Thanompreechachai J."/>
            <person name="Duangmal K."/>
        </authorList>
    </citation>
    <scope>NUCLEOTIDE SEQUENCE [LARGE SCALE GENOMIC DNA]</scope>
    <source>
        <strain evidence="3 4">TBRC 1896</strain>
    </source>
</reference>
<dbReference type="InterPro" id="IPR015942">
    <property type="entry name" value="Asp/Glu/hydantoin_racemase"/>
</dbReference>
<evidence type="ECO:0000256" key="1">
    <source>
        <dbReference type="ARBA" id="ARBA00038414"/>
    </source>
</evidence>
<evidence type="ECO:0000313" key="3">
    <source>
        <dbReference type="EMBL" id="MEZ0490815.1"/>
    </source>
</evidence>
<comment type="similarity">
    <text evidence="1">Belongs to the HyuE racemase family.</text>
</comment>
<sequence length="282" mass="29137">MRILVVNCNTSTVITEVIAAGARAAATPGTEIIAVQPGWGPASAEGYYESLVTATAVLDTVLGTSETFDAVVMAGYGEHGREGVRQVLDVPVVDITEASALLAVLVSHRFGVVTTVASTLAGIEDSLRSAGLWERCAGVRATAVPVVTIHDDAEASVELLVEQGRDLLAAGADSLVLGCAGFAGLDRRMEAALGVPVFDSVASGVALAEDLVHLGKRTSKKGPFAGPDPAKGWTGWRPGSGRHPDQPVPAGAGDRHAEHSRATTRGTGAEQLRERPAVAHRR</sequence>
<dbReference type="Gene3D" id="3.40.50.12500">
    <property type="match status" value="1"/>
</dbReference>